<dbReference type="InterPro" id="IPR032675">
    <property type="entry name" value="LRR_dom_sf"/>
</dbReference>
<protein>
    <submittedName>
        <fullName evidence="1">Uncharacterized protein</fullName>
    </submittedName>
</protein>
<evidence type="ECO:0000313" key="2">
    <source>
        <dbReference type="Proteomes" id="UP000494165"/>
    </source>
</evidence>
<reference evidence="1 2" key="1">
    <citation type="submission" date="2020-04" db="EMBL/GenBank/DDBJ databases">
        <authorList>
            <person name="Alioto T."/>
            <person name="Alioto T."/>
            <person name="Gomez Garrido J."/>
        </authorList>
    </citation>
    <scope>NUCLEOTIDE SEQUENCE [LARGE SCALE GENOMIC DNA]</scope>
</reference>
<organism evidence="1 2">
    <name type="scientific">Cloeon dipterum</name>
    <dbReference type="NCBI Taxonomy" id="197152"/>
    <lineage>
        <taxon>Eukaryota</taxon>
        <taxon>Metazoa</taxon>
        <taxon>Ecdysozoa</taxon>
        <taxon>Arthropoda</taxon>
        <taxon>Hexapoda</taxon>
        <taxon>Insecta</taxon>
        <taxon>Pterygota</taxon>
        <taxon>Palaeoptera</taxon>
        <taxon>Ephemeroptera</taxon>
        <taxon>Pisciforma</taxon>
        <taxon>Baetidae</taxon>
        <taxon>Cloeon</taxon>
    </lineage>
</organism>
<gene>
    <name evidence="1" type="ORF">CLODIP_2_CD12364</name>
</gene>
<accession>A0A8S1D280</accession>
<comment type="caution">
    <text evidence="1">The sequence shown here is derived from an EMBL/GenBank/DDBJ whole genome shotgun (WGS) entry which is preliminary data.</text>
</comment>
<sequence length="526" mass="60537">MASNDDIRLKMTVNKMNVHRSTKLQTIAVKCIVRNLDSFIYPIASKTRNVKLLPSALRNIIFQQWLMRQFAELKIPKYQNCSKLFDCCFKLFEKRMQIFQSLVSCHTLEVDFTPLMREISFFYARELLSNFLELIETNATNLKVLIVKECISMNGAELNVTTCNAIAMCKNLGSLTHLYTKIVFNPNFDESNQREIEDLQIFSNLIVFDHGCSFDDDNNFTINCIQRLPKLQSFGSRLTTSIIEMLLDRCPNQKFALTEMKLTAQTNKEIHLSFPDVTNLQVTFPYCDSDDDDDDDGDDSNNDDFINLNSLLKFSKIENLTLRAFPSVDNLIPFLDAYGHGLNSLKIIDCHGHFKLSSVLDRCPKLESFFSECLFILLPECSRPDIHFFSTGLKELDLKFPRFSDDDCAQLLLDILSVPTLERVALRMGFEFFHVEDIEKLTAMIASRQILRNLKRLSIFVFDIDSDNNQHAFRVLSDFIKSASAFLPHLTDLKTNNFSKFLGEMNSEASLEVKTLKKIVEVYENL</sequence>
<dbReference type="Proteomes" id="UP000494165">
    <property type="component" value="Unassembled WGS sequence"/>
</dbReference>
<name>A0A8S1D280_9INSE</name>
<proteinExistence type="predicted"/>
<dbReference type="Gene3D" id="3.80.10.10">
    <property type="entry name" value="Ribonuclease Inhibitor"/>
    <property type="match status" value="1"/>
</dbReference>
<evidence type="ECO:0000313" key="1">
    <source>
        <dbReference type="EMBL" id="CAB3377182.1"/>
    </source>
</evidence>
<keyword evidence="2" id="KW-1185">Reference proteome</keyword>
<dbReference type="AlphaFoldDB" id="A0A8S1D280"/>
<dbReference type="EMBL" id="CADEPI010000140">
    <property type="protein sequence ID" value="CAB3377182.1"/>
    <property type="molecule type" value="Genomic_DNA"/>
</dbReference>